<dbReference type="EMBL" id="JAMRXG010000017">
    <property type="protein sequence ID" value="MCM6777779.1"/>
    <property type="molecule type" value="Genomic_DNA"/>
</dbReference>
<dbReference type="PANTHER" id="PTHR36503">
    <property type="entry name" value="BLR2520 PROTEIN"/>
    <property type="match status" value="1"/>
</dbReference>
<proteinExistence type="predicted"/>
<dbReference type="Gene3D" id="3.10.180.10">
    <property type="entry name" value="2,3-Dihydroxybiphenyl 1,2-Dioxygenase, domain 1"/>
    <property type="match status" value="1"/>
</dbReference>
<dbReference type="Pfam" id="PF00903">
    <property type="entry name" value="Glyoxalase"/>
    <property type="match status" value="1"/>
</dbReference>
<comment type="caution">
    <text evidence="2">The sequence shown here is derived from an EMBL/GenBank/DDBJ whole genome shotgun (WGS) entry which is preliminary data.</text>
</comment>
<name>A0A9X2EBB5_9NOCA</name>
<dbReference type="PANTHER" id="PTHR36503:SF3">
    <property type="entry name" value="BLR0126 PROTEIN"/>
    <property type="match status" value="1"/>
</dbReference>
<accession>A0A9X2EBB5</accession>
<evidence type="ECO:0000313" key="3">
    <source>
        <dbReference type="Proteomes" id="UP001139157"/>
    </source>
</evidence>
<feature type="domain" description="VOC" evidence="1">
    <location>
        <begin position="2"/>
        <end position="126"/>
    </location>
</feature>
<dbReference type="InterPro" id="IPR029068">
    <property type="entry name" value="Glyas_Bleomycin-R_OHBP_Dase"/>
</dbReference>
<dbReference type="InterPro" id="IPR037523">
    <property type="entry name" value="VOC_core"/>
</dbReference>
<dbReference type="PROSITE" id="PS51819">
    <property type="entry name" value="VOC"/>
    <property type="match status" value="1"/>
</dbReference>
<evidence type="ECO:0000259" key="1">
    <source>
        <dbReference type="PROSITE" id="PS51819"/>
    </source>
</evidence>
<evidence type="ECO:0000313" key="2">
    <source>
        <dbReference type="EMBL" id="MCM6777779.1"/>
    </source>
</evidence>
<dbReference type="SUPFAM" id="SSF54593">
    <property type="entry name" value="Glyoxalase/Bleomycin resistance protein/Dihydroxybiphenyl dioxygenase"/>
    <property type="match status" value="1"/>
</dbReference>
<keyword evidence="3" id="KW-1185">Reference proteome</keyword>
<reference evidence="2" key="1">
    <citation type="submission" date="2022-06" db="EMBL/GenBank/DDBJ databases">
        <title>Novel species in genus nocardia.</title>
        <authorList>
            <person name="Li F."/>
        </authorList>
    </citation>
    <scope>NUCLEOTIDE SEQUENCE</scope>
    <source>
        <strain evidence="2">CDC141</strain>
    </source>
</reference>
<dbReference type="AlphaFoldDB" id="A0A9X2EBB5"/>
<sequence>MRQLKISLRVTDLERSTALYRRVGFDLLPGDEQPNLRYLAFGDTWLILADRFAHGYHNDRRAVTATGGGPLGSGVVLAVPVEDLDRTYRLWRAEGLTVTLEPEDSPWARIFYGLDPDGYELMFEQFHPTESGAGS</sequence>
<dbReference type="RefSeq" id="WP_251917215.1">
    <property type="nucleotide sequence ID" value="NZ_JAMRXG010000017.1"/>
</dbReference>
<organism evidence="2 3">
    <name type="scientific">Nocardia pulmonis</name>
    <dbReference type="NCBI Taxonomy" id="2951408"/>
    <lineage>
        <taxon>Bacteria</taxon>
        <taxon>Bacillati</taxon>
        <taxon>Actinomycetota</taxon>
        <taxon>Actinomycetes</taxon>
        <taxon>Mycobacteriales</taxon>
        <taxon>Nocardiaceae</taxon>
        <taxon>Nocardia</taxon>
    </lineage>
</organism>
<dbReference type="Proteomes" id="UP001139157">
    <property type="component" value="Unassembled WGS sequence"/>
</dbReference>
<protein>
    <submittedName>
        <fullName evidence="2">VOC family protein</fullName>
    </submittedName>
</protein>
<dbReference type="InterPro" id="IPR004360">
    <property type="entry name" value="Glyas_Fos-R_dOase_dom"/>
</dbReference>
<gene>
    <name evidence="2" type="ORF">NDR86_30270</name>
</gene>